<evidence type="ECO:0000313" key="2">
    <source>
        <dbReference type="Proteomes" id="UP000694923"/>
    </source>
</evidence>
<keyword evidence="1" id="KW-0472">Membrane</keyword>
<dbReference type="GeneID" id="103610253"/>
<dbReference type="Proteomes" id="UP000694923">
    <property type="component" value="Unplaced"/>
</dbReference>
<evidence type="ECO:0000313" key="3">
    <source>
        <dbReference type="RefSeq" id="XP_008592677.1"/>
    </source>
</evidence>
<evidence type="ECO:0000256" key="1">
    <source>
        <dbReference type="SAM" id="Phobius"/>
    </source>
</evidence>
<dbReference type="InterPro" id="IPR051475">
    <property type="entry name" value="Diverse_Ion_Transporter"/>
</dbReference>
<dbReference type="RefSeq" id="XP_008592677.1">
    <property type="nucleotide sequence ID" value="XM_008594455.1"/>
</dbReference>
<name>A0ABM0SII6_GALVR</name>
<keyword evidence="1" id="KW-0812">Transmembrane</keyword>
<feature type="non-terminal residue" evidence="3">
    <location>
        <position position="207"/>
    </location>
</feature>
<organism evidence="2 3">
    <name type="scientific">Galeopterus variegatus</name>
    <name type="common">Malayan flying lemur</name>
    <name type="synonym">Cynocephalus variegatus</name>
    <dbReference type="NCBI Taxonomy" id="482537"/>
    <lineage>
        <taxon>Eukaryota</taxon>
        <taxon>Metazoa</taxon>
        <taxon>Chordata</taxon>
        <taxon>Craniata</taxon>
        <taxon>Vertebrata</taxon>
        <taxon>Euteleostomi</taxon>
        <taxon>Mammalia</taxon>
        <taxon>Eutheria</taxon>
        <taxon>Euarchontoglires</taxon>
        <taxon>Dermoptera</taxon>
        <taxon>Cynocephalidae</taxon>
        <taxon>Galeopterus</taxon>
    </lineage>
</organism>
<gene>
    <name evidence="3" type="primary">LOC103610253</name>
</gene>
<dbReference type="PANTHER" id="PTHR43568:SF1">
    <property type="entry name" value="P PROTEIN"/>
    <property type="match status" value="1"/>
</dbReference>
<protein>
    <submittedName>
        <fullName evidence="3">P protein-like</fullName>
    </submittedName>
</protein>
<accession>A0ABM0SII6</accession>
<feature type="non-terminal residue" evidence="3">
    <location>
        <position position="1"/>
    </location>
</feature>
<dbReference type="PANTHER" id="PTHR43568">
    <property type="entry name" value="P PROTEIN"/>
    <property type="match status" value="1"/>
</dbReference>
<proteinExistence type="predicted"/>
<keyword evidence="2" id="KW-1185">Reference proteome</keyword>
<feature type="transmembrane region" description="Helical" evidence="1">
    <location>
        <begin position="188"/>
        <end position="206"/>
    </location>
</feature>
<keyword evidence="1" id="KW-1133">Transmembrane helix</keyword>
<reference evidence="3" key="1">
    <citation type="submission" date="2025-08" db="UniProtKB">
        <authorList>
            <consortium name="RefSeq"/>
        </authorList>
    </citation>
    <scope>IDENTIFICATION</scope>
</reference>
<sequence length="207" mass="22825">SQCIPIYHPEFTGAEESWETSSAEWERGHLLSREMSGWPASASPEKGELLSELRRCVRWLRITGLFVFVVVCSVTVNLSSHVDSTLLQVDLAGALAASGPSRPGREEHVVVEVTQADASGSRRRRPQQVTHNWTVFLNPGRSERLVVSRTFEILSREMVSISIRASPQQTRVVPLLLAHRYLPAGAEAQVAIAAAILAGVYVLIIFE</sequence>